<evidence type="ECO:0000256" key="1">
    <source>
        <dbReference type="SAM" id="MobiDB-lite"/>
    </source>
</evidence>
<name>A0ABR9RV21_9ACTN</name>
<dbReference type="CDD" id="cd11614">
    <property type="entry name" value="SAF_CpaB_FlgA_like"/>
    <property type="match status" value="1"/>
</dbReference>
<dbReference type="Pfam" id="PF08666">
    <property type="entry name" value="SAF"/>
    <property type="match status" value="1"/>
</dbReference>
<gene>
    <name evidence="3" type="ORF">IEQ44_11875</name>
</gene>
<accession>A0ABR9RV21</accession>
<feature type="region of interest" description="Disordered" evidence="1">
    <location>
        <begin position="1"/>
        <end position="22"/>
    </location>
</feature>
<keyword evidence="4" id="KW-1185">Reference proteome</keyword>
<comment type="caution">
    <text evidence="3">The sequence shown here is derived from an EMBL/GenBank/DDBJ whole genome shotgun (WGS) entry which is preliminary data.</text>
</comment>
<dbReference type="EMBL" id="JADCSA010000011">
    <property type="protein sequence ID" value="MBE7325353.1"/>
    <property type="molecule type" value="Genomic_DNA"/>
</dbReference>
<feature type="compositionally biased region" description="Basic and acidic residues" evidence="1">
    <location>
        <begin position="12"/>
        <end position="22"/>
    </location>
</feature>
<dbReference type="SMART" id="SM00858">
    <property type="entry name" value="SAF"/>
    <property type="match status" value="1"/>
</dbReference>
<evidence type="ECO:0000313" key="3">
    <source>
        <dbReference type="EMBL" id="MBE7325353.1"/>
    </source>
</evidence>
<organism evidence="3 4">
    <name type="scientific">Nocardioides malaquae</name>
    <dbReference type="NCBI Taxonomy" id="2773426"/>
    <lineage>
        <taxon>Bacteria</taxon>
        <taxon>Bacillati</taxon>
        <taxon>Actinomycetota</taxon>
        <taxon>Actinomycetes</taxon>
        <taxon>Propionibacteriales</taxon>
        <taxon>Nocardioidaceae</taxon>
        <taxon>Nocardioides</taxon>
    </lineage>
</organism>
<protein>
    <submittedName>
        <fullName evidence="3">Pilus assembly protein CpaB</fullName>
    </submittedName>
</protein>
<dbReference type="RefSeq" id="WP_193638678.1">
    <property type="nucleotide sequence ID" value="NZ_JADCSA010000011.1"/>
</dbReference>
<dbReference type="Proteomes" id="UP000756387">
    <property type="component" value="Unassembled WGS sequence"/>
</dbReference>
<reference evidence="3 4" key="1">
    <citation type="submission" date="2020-10" db="EMBL/GenBank/DDBJ databases">
        <title>Nocardioides sp. isolated from sludge.</title>
        <authorList>
            <person name="Zhang X."/>
        </authorList>
    </citation>
    <scope>NUCLEOTIDE SEQUENCE [LARGE SCALE GENOMIC DNA]</scope>
    <source>
        <strain evidence="3 4">Y6</strain>
    </source>
</reference>
<proteinExistence type="predicted"/>
<evidence type="ECO:0000259" key="2">
    <source>
        <dbReference type="SMART" id="SM00858"/>
    </source>
</evidence>
<sequence length="224" mass="23567">MASTSLPPPLREGPHSRGPDRPARLRRWWRRHVVAHRRLLVALCLGLAALGTLRTVAPAPPPTDEVLVAARDLPAGTELTHSDLTLVTYARGTAPDGAQTDPLGATLASPLRRGEAVTDVRLLTPDLMDGHPGRVAVPVRVVDPAAADLLRVGDTVDLLSADPATGDVTVVARAARVVALPPEPDGVSGQGSSGRVVVVALTHDEVEPVTVATVRQFLTVVWSR</sequence>
<feature type="domain" description="SAF" evidence="2">
    <location>
        <begin position="64"/>
        <end position="123"/>
    </location>
</feature>
<feature type="compositionally biased region" description="Pro residues" evidence="1">
    <location>
        <begin position="1"/>
        <end position="11"/>
    </location>
</feature>
<evidence type="ECO:0000313" key="4">
    <source>
        <dbReference type="Proteomes" id="UP000756387"/>
    </source>
</evidence>
<dbReference type="InterPro" id="IPR013974">
    <property type="entry name" value="SAF"/>
</dbReference>